<sequence>MFEKFDPKSTGVGIAVCSSHRDGNAACGTTARQHCPLVAVPRGHRCPQALPSYKGIFESYLTDSIKLTPNDKPKQSCC</sequence>
<dbReference type="AlphaFoldDB" id="A0A3L8Q9Z2"/>
<protein>
    <submittedName>
        <fullName evidence="1">Uncharacterized protein</fullName>
    </submittedName>
</protein>
<reference evidence="1 2" key="1">
    <citation type="journal article" date="2018" name="Proc. R. Soc. B">
        <title>A non-coding region near Follistatin controls head colour polymorphism in the Gouldian finch.</title>
        <authorList>
            <person name="Toomey M.B."/>
            <person name="Marques C.I."/>
            <person name="Andrade P."/>
            <person name="Araujo P.M."/>
            <person name="Sabatino S."/>
            <person name="Gazda M.A."/>
            <person name="Afonso S."/>
            <person name="Lopes R.J."/>
            <person name="Corbo J.C."/>
            <person name="Carneiro M."/>
        </authorList>
    </citation>
    <scope>NUCLEOTIDE SEQUENCE [LARGE SCALE GENOMIC DNA]</scope>
    <source>
        <strain evidence="1">Red01</strain>
        <tissue evidence="1">Muscle</tissue>
    </source>
</reference>
<dbReference type="Proteomes" id="UP000276834">
    <property type="component" value="Unassembled WGS sequence"/>
</dbReference>
<gene>
    <name evidence="1" type="ORF">DV515_00017595</name>
</gene>
<organism evidence="1 2">
    <name type="scientific">Chloebia gouldiae</name>
    <name type="common">Gouldian finch</name>
    <name type="synonym">Erythrura gouldiae</name>
    <dbReference type="NCBI Taxonomy" id="44316"/>
    <lineage>
        <taxon>Eukaryota</taxon>
        <taxon>Metazoa</taxon>
        <taxon>Chordata</taxon>
        <taxon>Craniata</taxon>
        <taxon>Vertebrata</taxon>
        <taxon>Euteleostomi</taxon>
        <taxon>Archelosauria</taxon>
        <taxon>Archosauria</taxon>
        <taxon>Dinosauria</taxon>
        <taxon>Saurischia</taxon>
        <taxon>Theropoda</taxon>
        <taxon>Coelurosauria</taxon>
        <taxon>Aves</taxon>
        <taxon>Neognathae</taxon>
        <taxon>Neoaves</taxon>
        <taxon>Telluraves</taxon>
        <taxon>Australaves</taxon>
        <taxon>Passeriformes</taxon>
        <taxon>Passeroidea</taxon>
        <taxon>Passeridae</taxon>
        <taxon>Chloebia</taxon>
    </lineage>
</organism>
<name>A0A3L8Q9Z2_CHLGU</name>
<accession>A0A3L8Q9Z2</accession>
<evidence type="ECO:0000313" key="2">
    <source>
        <dbReference type="Proteomes" id="UP000276834"/>
    </source>
</evidence>
<comment type="caution">
    <text evidence="1">The sequence shown here is derived from an EMBL/GenBank/DDBJ whole genome shotgun (WGS) entry which is preliminary data.</text>
</comment>
<dbReference type="EMBL" id="QUSF01001323">
    <property type="protein sequence ID" value="RLV64100.1"/>
    <property type="molecule type" value="Genomic_DNA"/>
</dbReference>
<proteinExistence type="predicted"/>
<keyword evidence="2" id="KW-1185">Reference proteome</keyword>
<evidence type="ECO:0000313" key="1">
    <source>
        <dbReference type="EMBL" id="RLV64100.1"/>
    </source>
</evidence>